<feature type="compositionally biased region" description="Low complexity" evidence="8">
    <location>
        <begin position="20"/>
        <end position="33"/>
    </location>
</feature>
<dbReference type="SMART" id="SM00490">
    <property type="entry name" value="HELICc"/>
    <property type="match status" value="1"/>
</dbReference>
<dbReference type="Gene3D" id="3.40.50.300">
    <property type="entry name" value="P-loop containing nucleotide triphosphate hydrolases"/>
    <property type="match status" value="2"/>
</dbReference>
<dbReference type="PANTHER" id="PTHR47959:SF3">
    <property type="entry name" value="ATP-DEPENDENT RNA HELICASE SRMB"/>
    <property type="match status" value="1"/>
</dbReference>
<feature type="region of interest" description="Disordered" evidence="8">
    <location>
        <begin position="433"/>
        <end position="472"/>
    </location>
</feature>
<dbReference type="GO" id="GO:0016787">
    <property type="term" value="F:hydrolase activity"/>
    <property type="evidence" value="ECO:0007669"/>
    <property type="project" value="UniProtKB-KW"/>
</dbReference>
<dbReference type="PANTHER" id="PTHR47959">
    <property type="entry name" value="ATP-DEPENDENT RNA HELICASE RHLE-RELATED"/>
    <property type="match status" value="1"/>
</dbReference>
<evidence type="ECO:0000313" key="13">
    <source>
        <dbReference type="Proteomes" id="UP001589628"/>
    </source>
</evidence>
<dbReference type="InterPro" id="IPR027417">
    <property type="entry name" value="P-loop_NTPase"/>
</dbReference>
<sequence>MNKRKKTDTKQEDGSEEITLPPQAEESALAAEQAEAESAEQQEDGELRDLADISSFDELGLEPALLMALEQQGLLVPTEVQRIAIPHGLDGEDVLICAHTGTGKTLAYLLPLLQQLMDKAPAQRDEEGLRGLILVPTRELAAQVFRIARVLAEAAGMHAGLVQGGVSYTEQIERLQLLPQVLVATPGRLLDLVLDGHLSLHQLQALVLDEADRMVEMGFTHQLYELIERLGPRPQTWLCSATLDNRELEDFCEQTLQQPVEVILSRSDAAASVQQWAIQADNEQHKLDLLLALLKRPEVKQALIFVSTRKQVESLAAHVRRLGDQCEGLHGEMSQKGRSFILGRFRRGKTRFLVATDVASRGLDIGRVSHVLNYNLPFAADDYVHRIGRTGRAGETGTAWSLIDTNDFPLLGRMERYQDIEIPWMKVAGLEPKKKLKLKPRKTKVKDKKGSKAVAKKKPKPSKLKARKTGKA</sequence>
<keyword evidence="3 7" id="KW-0347">Helicase</keyword>
<dbReference type="SUPFAM" id="SSF52540">
    <property type="entry name" value="P-loop containing nucleoside triphosphate hydrolases"/>
    <property type="match status" value="1"/>
</dbReference>
<feature type="domain" description="Helicase C-terminal" evidence="10">
    <location>
        <begin position="286"/>
        <end position="433"/>
    </location>
</feature>
<keyword evidence="2 7" id="KW-0378">Hydrolase</keyword>
<gene>
    <name evidence="12" type="ORF">ACFFLH_06920</name>
</gene>
<feature type="domain" description="Helicase ATP-binding" evidence="9">
    <location>
        <begin position="85"/>
        <end position="261"/>
    </location>
</feature>
<dbReference type="InterPro" id="IPR050079">
    <property type="entry name" value="DEAD_box_RNA_helicase"/>
</dbReference>
<dbReference type="InterPro" id="IPR001650">
    <property type="entry name" value="Helicase_C-like"/>
</dbReference>
<dbReference type="Proteomes" id="UP001589628">
    <property type="component" value="Unassembled WGS sequence"/>
</dbReference>
<proteinExistence type="inferred from homology"/>
<evidence type="ECO:0000256" key="1">
    <source>
        <dbReference type="ARBA" id="ARBA00022741"/>
    </source>
</evidence>
<comment type="similarity">
    <text evidence="5 7">Belongs to the DEAD box helicase family.</text>
</comment>
<dbReference type="PROSITE" id="PS00039">
    <property type="entry name" value="DEAD_ATP_HELICASE"/>
    <property type="match status" value="1"/>
</dbReference>
<feature type="short sequence motif" description="Q motif" evidence="6">
    <location>
        <begin position="54"/>
        <end position="82"/>
    </location>
</feature>
<feature type="region of interest" description="Disordered" evidence="8">
    <location>
        <begin position="1"/>
        <end position="47"/>
    </location>
</feature>
<dbReference type="InterPro" id="IPR014014">
    <property type="entry name" value="RNA_helicase_DEAD_Q_motif"/>
</dbReference>
<evidence type="ECO:0000259" key="11">
    <source>
        <dbReference type="PROSITE" id="PS51195"/>
    </source>
</evidence>
<evidence type="ECO:0000256" key="5">
    <source>
        <dbReference type="ARBA" id="ARBA00038437"/>
    </source>
</evidence>
<evidence type="ECO:0000259" key="9">
    <source>
        <dbReference type="PROSITE" id="PS51192"/>
    </source>
</evidence>
<evidence type="ECO:0000256" key="4">
    <source>
        <dbReference type="ARBA" id="ARBA00022840"/>
    </source>
</evidence>
<evidence type="ECO:0000256" key="8">
    <source>
        <dbReference type="SAM" id="MobiDB-lite"/>
    </source>
</evidence>
<dbReference type="RefSeq" id="WP_051527433.1">
    <property type="nucleotide sequence ID" value="NZ_JBHLZN010000002.1"/>
</dbReference>
<keyword evidence="1 7" id="KW-0547">Nucleotide-binding</keyword>
<dbReference type="InterPro" id="IPR011545">
    <property type="entry name" value="DEAD/DEAH_box_helicase_dom"/>
</dbReference>
<dbReference type="Pfam" id="PF00270">
    <property type="entry name" value="DEAD"/>
    <property type="match status" value="1"/>
</dbReference>
<evidence type="ECO:0000256" key="3">
    <source>
        <dbReference type="ARBA" id="ARBA00022806"/>
    </source>
</evidence>
<feature type="compositionally biased region" description="Acidic residues" evidence="8">
    <location>
        <begin position="34"/>
        <end position="44"/>
    </location>
</feature>
<dbReference type="PROSITE" id="PS51195">
    <property type="entry name" value="Q_MOTIF"/>
    <property type="match status" value="1"/>
</dbReference>
<evidence type="ECO:0000259" key="10">
    <source>
        <dbReference type="PROSITE" id="PS51194"/>
    </source>
</evidence>
<dbReference type="PROSITE" id="PS51192">
    <property type="entry name" value="HELICASE_ATP_BIND_1"/>
    <property type="match status" value="1"/>
</dbReference>
<protein>
    <submittedName>
        <fullName evidence="12">DEAD/DEAH box helicase</fullName>
        <ecNumber evidence="12">3.6.4.-</ecNumber>
    </submittedName>
</protein>
<dbReference type="InterPro" id="IPR000629">
    <property type="entry name" value="RNA-helicase_DEAD-box_CS"/>
</dbReference>
<comment type="caution">
    <text evidence="12">The sequence shown here is derived from an EMBL/GenBank/DDBJ whole genome shotgun (WGS) entry which is preliminary data.</text>
</comment>
<accession>A0ABV5ZA38</accession>
<reference evidence="12 13" key="1">
    <citation type="submission" date="2024-09" db="EMBL/GenBank/DDBJ databases">
        <authorList>
            <person name="Sun Q."/>
            <person name="Mori K."/>
        </authorList>
    </citation>
    <scope>NUCLEOTIDE SEQUENCE [LARGE SCALE GENOMIC DNA]</scope>
    <source>
        <strain evidence="12 13">ATCC 51285</strain>
    </source>
</reference>
<dbReference type="InterPro" id="IPR044742">
    <property type="entry name" value="DEAD/DEAH_RhlB"/>
</dbReference>
<name>A0ABV5ZA38_9GAMM</name>
<dbReference type="CDD" id="cd18787">
    <property type="entry name" value="SF2_C_DEAD"/>
    <property type="match status" value="1"/>
</dbReference>
<feature type="domain" description="DEAD-box RNA helicase Q" evidence="11">
    <location>
        <begin position="54"/>
        <end position="82"/>
    </location>
</feature>
<dbReference type="CDD" id="cd00268">
    <property type="entry name" value="DEADc"/>
    <property type="match status" value="1"/>
</dbReference>
<keyword evidence="13" id="KW-1185">Reference proteome</keyword>
<evidence type="ECO:0000256" key="6">
    <source>
        <dbReference type="PROSITE-ProRule" id="PRU00552"/>
    </source>
</evidence>
<evidence type="ECO:0000256" key="7">
    <source>
        <dbReference type="RuleBase" id="RU000492"/>
    </source>
</evidence>
<evidence type="ECO:0000256" key="2">
    <source>
        <dbReference type="ARBA" id="ARBA00022801"/>
    </source>
</evidence>
<evidence type="ECO:0000313" key="12">
    <source>
        <dbReference type="EMBL" id="MFB9886137.1"/>
    </source>
</evidence>
<organism evidence="12 13">
    <name type="scientific">Balneatrix alpica</name>
    <dbReference type="NCBI Taxonomy" id="75684"/>
    <lineage>
        <taxon>Bacteria</taxon>
        <taxon>Pseudomonadati</taxon>
        <taxon>Pseudomonadota</taxon>
        <taxon>Gammaproteobacteria</taxon>
        <taxon>Oceanospirillales</taxon>
        <taxon>Balneatrichaceae</taxon>
        <taxon>Balneatrix</taxon>
    </lineage>
</organism>
<keyword evidence="4 7" id="KW-0067">ATP-binding</keyword>
<dbReference type="EC" id="3.6.4.-" evidence="12"/>
<feature type="compositionally biased region" description="Basic residues" evidence="8">
    <location>
        <begin position="434"/>
        <end position="472"/>
    </location>
</feature>
<dbReference type="SMART" id="SM00487">
    <property type="entry name" value="DEXDc"/>
    <property type="match status" value="1"/>
</dbReference>
<dbReference type="Pfam" id="PF00271">
    <property type="entry name" value="Helicase_C"/>
    <property type="match status" value="1"/>
</dbReference>
<dbReference type="PROSITE" id="PS51194">
    <property type="entry name" value="HELICASE_CTER"/>
    <property type="match status" value="1"/>
</dbReference>
<dbReference type="GO" id="GO:0004386">
    <property type="term" value="F:helicase activity"/>
    <property type="evidence" value="ECO:0007669"/>
    <property type="project" value="UniProtKB-KW"/>
</dbReference>
<dbReference type="InterPro" id="IPR014001">
    <property type="entry name" value="Helicase_ATP-bd"/>
</dbReference>
<dbReference type="EMBL" id="JBHLZN010000002">
    <property type="protein sequence ID" value="MFB9886137.1"/>
    <property type="molecule type" value="Genomic_DNA"/>
</dbReference>